<reference evidence="2" key="2">
    <citation type="submission" date="2021-04" db="EMBL/GenBank/DDBJ databases">
        <authorList>
            <person name="Gilroy R."/>
        </authorList>
    </citation>
    <scope>NUCLEOTIDE SEQUENCE</scope>
    <source>
        <strain evidence="2">CHK188-16595</strain>
    </source>
</reference>
<dbReference type="SUPFAM" id="SSF52540">
    <property type="entry name" value="P-loop containing nucleoside triphosphate hydrolases"/>
    <property type="match status" value="1"/>
</dbReference>
<evidence type="ECO:0000313" key="3">
    <source>
        <dbReference type="Proteomes" id="UP000823877"/>
    </source>
</evidence>
<comment type="caution">
    <text evidence="2">The sequence shown here is derived from an EMBL/GenBank/DDBJ whole genome shotgun (WGS) entry which is preliminary data.</text>
</comment>
<dbReference type="CDD" id="cd00009">
    <property type="entry name" value="AAA"/>
    <property type="match status" value="1"/>
</dbReference>
<name>A0A9D2MII6_9FIRM</name>
<gene>
    <name evidence="2" type="ORF">IAA37_03430</name>
</gene>
<dbReference type="EMBL" id="DWXN01000008">
    <property type="protein sequence ID" value="HJB74708.1"/>
    <property type="molecule type" value="Genomic_DNA"/>
</dbReference>
<dbReference type="GO" id="GO:0006260">
    <property type="term" value="P:DNA replication"/>
    <property type="evidence" value="ECO:0007669"/>
    <property type="project" value="TreeGrafter"/>
</dbReference>
<sequence length="325" mass="37019">MPYRSYVYQKALNILERRRSHAESDLQRRTEEAMQKIPELAEIQQELARTGLSVSTLLFRGENTKGEIEKLKEKSLALQKRKKELLLKAGLDEDALTIRYVCPVCSDTGFVQNRMCACHRELLKEIERDSIRKEAPIDDCTFDTFKVEYYPEKAAGASVSPREKAAKILESCRMYAQKFTPQSPNLLFMGGTGLGKTHLSLAIANVALNKGYSVIYGTAQNIFSDLQDENFGRTDNINYNEHDVLNTDLLILDDLGTEYKNAFSEACLYNIVNTRVLKKKATVISTNFSFEDLERDYNQRVTSRLAGEYSVLVLEGNDIRYIKGY</sequence>
<dbReference type="Pfam" id="PF01695">
    <property type="entry name" value="IstB_IS21"/>
    <property type="match status" value="1"/>
</dbReference>
<accession>A0A9D2MII6</accession>
<dbReference type="NCBIfam" id="NF005304">
    <property type="entry name" value="PRK06835.1"/>
    <property type="match status" value="1"/>
</dbReference>
<keyword evidence="2" id="KW-0547">Nucleotide-binding</keyword>
<dbReference type="InterPro" id="IPR027417">
    <property type="entry name" value="P-loop_NTPase"/>
</dbReference>
<dbReference type="Gene3D" id="3.40.50.300">
    <property type="entry name" value="P-loop containing nucleotide triphosphate hydrolases"/>
    <property type="match status" value="1"/>
</dbReference>
<evidence type="ECO:0000313" key="2">
    <source>
        <dbReference type="EMBL" id="HJB74708.1"/>
    </source>
</evidence>
<organism evidence="2 3">
    <name type="scientific">Candidatus Eubacterium faecale</name>
    <dbReference type="NCBI Taxonomy" id="2838568"/>
    <lineage>
        <taxon>Bacteria</taxon>
        <taxon>Bacillati</taxon>
        <taxon>Bacillota</taxon>
        <taxon>Clostridia</taxon>
        <taxon>Eubacteriales</taxon>
        <taxon>Eubacteriaceae</taxon>
        <taxon>Eubacterium</taxon>
    </lineage>
</organism>
<reference evidence="2" key="1">
    <citation type="journal article" date="2021" name="PeerJ">
        <title>Extensive microbial diversity within the chicken gut microbiome revealed by metagenomics and culture.</title>
        <authorList>
            <person name="Gilroy R."/>
            <person name="Ravi A."/>
            <person name="Getino M."/>
            <person name="Pursley I."/>
            <person name="Horton D.L."/>
            <person name="Alikhan N.F."/>
            <person name="Baker D."/>
            <person name="Gharbi K."/>
            <person name="Hall N."/>
            <person name="Watson M."/>
            <person name="Adriaenssens E.M."/>
            <person name="Foster-Nyarko E."/>
            <person name="Jarju S."/>
            <person name="Secka A."/>
            <person name="Antonio M."/>
            <person name="Oren A."/>
            <person name="Chaudhuri R.R."/>
            <person name="La Ragione R."/>
            <person name="Hildebrand F."/>
            <person name="Pallen M.J."/>
        </authorList>
    </citation>
    <scope>NUCLEOTIDE SEQUENCE</scope>
    <source>
        <strain evidence="2">CHK188-16595</strain>
    </source>
</reference>
<dbReference type="InterPro" id="IPR002611">
    <property type="entry name" value="IstB_ATP-bd"/>
</dbReference>
<evidence type="ECO:0000259" key="1">
    <source>
        <dbReference type="SMART" id="SM00382"/>
    </source>
</evidence>
<dbReference type="GO" id="GO:0005524">
    <property type="term" value="F:ATP binding"/>
    <property type="evidence" value="ECO:0007669"/>
    <property type="project" value="UniProtKB-KW"/>
</dbReference>
<protein>
    <submittedName>
        <fullName evidence="2">ATP-binding protein</fullName>
    </submittedName>
</protein>
<dbReference type="SMART" id="SM00382">
    <property type="entry name" value="AAA"/>
    <property type="match status" value="1"/>
</dbReference>
<proteinExistence type="predicted"/>
<dbReference type="AlphaFoldDB" id="A0A9D2MII6"/>
<dbReference type="InterPro" id="IPR003593">
    <property type="entry name" value="AAA+_ATPase"/>
</dbReference>
<dbReference type="PANTHER" id="PTHR30050:SF4">
    <property type="entry name" value="ATP-BINDING PROTEIN RV3427C IN INSERTION SEQUENCE-RELATED"/>
    <property type="match status" value="1"/>
</dbReference>
<keyword evidence="2" id="KW-0067">ATP-binding</keyword>
<dbReference type="Proteomes" id="UP000823877">
    <property type="component" value="Unassembled WGS sequence"/>
</dbReference>
<dbReference type="PANTHER" id="PTHR30050">
    <property type="entry name" value="CHROMOSOMAL REPLICATION INITIATOR PROTEIN DNAA"/>
    <property type="match status" value="1"/>
</dbReference>
<feature type="domain" description="AAA+ ATPase" evidence="1">
    <location>
        <begin position="182"/>
        <end position="311"/>
    </location>
</feature>